<dbReference type="Pfam" id="PF00024">
    <property type="entry name" value="PAN_1"/>
    <property type="match status" value="1"/>
</dbReference>
<feature type="chain" id="PRO_5035833585" evidence="1">
    <location>
        <begin position="20"/>
        <end position="210"/>
    </location>
</feature>
<organism evidence="4 5">
    <name type="scientific">Mytilus edulis</name>
    <name type="common">Blue mussel</name>
    <dbReference type="NCBI Taxonomy" id="6550"/>
    <lineage>
        <taxon>Eukaryota</taxon>
        <taxon>Metazoa</taxon>
        <taxon>Spiralia</taxon>
        <taxon>Lophotrochozoa</taxon>
        <taxon>Mollusca</taxon>
        <taxon>Bivalvia</taxon>
        <taxon>Autobranchia</taxon>
        <taxon>Pteriomorphia</taxon>
        <taxon>Mytilida</taxon>
        <taxon>Mytiloidea</taxon>
        <taxon>Mytilidae</taxon>
        <taxon>Mytilinae</taxon>
        <taxon>Mytilus</taxon>
    </lineage>
</organism>
<keyword evidence="1" id="KW-0732">Signal</keyword>
<evidence type="ECO:0000313" key="5">
    <source>
        <dbReference type="Proteomes" id="UP000683360"/>
    </source>
</evidence>
<dbReference type="PANTHER" id="PTHR45710">
    <property type="entry name" value="C-TYPE LECTIN DOMAIN-CONTAINING PROTEIN 180"/>
    <property type="match status" value="1"/>
</dbReference>
<feature type="domain" description="C-type lectin" evidence="2">
    <location>
        <begin position="85"/>
        <end position="197"/>
    </location>
</feature>
<dbReference type="PROSITE" id="PS50041">
    <property type="entry name" value="C_TYPE_LECTIN_2"/>
    <property type="match status" value="1"/>
</dbReference>
<evidence type="ECO:0000259" key="3">
    <source>
        <dbReference type="PROSITE" id="PS50948"/>
    </source>
</evidence>
<dbReference type="InterPro" id="IPR003609">
    <property type="entry name" value="Pan_app"/>
</dbReference>
<dbReference type="Pfam" id="PF00059">
    <property type="entry name" value="Lectin_C"/>
    <property type="match status" value="1"/>
</dbReference>
<dbReference type="AlphaFoldDB" id="A0A8S3PZE9"/>
<protein>
    <submittedName>
        <fullName evidence="4">MRC</fullName>
    </submittedName>
</protein>
<feature type="domain" description="Apple" evidence="3">
    <location>
        <begin position="1"/>
        <end position="75"/>
    </location>
</feature>
<proteinExistence type="predicted"/>
<dbReference type="SUPFAM" id="SSF56436">
    <property type="entry name" value="C-type lectin-like"/>
    <property type="match status" value="1"/>
</dbReference>
<dbReference type="EMBL" id="CAJPWZ010000293">
    <property type="protein sequence ID" value="CAG2189438.1"/>
    <property type="molecule type" value="Genomic_DNA"/>
</dbReference>
<sequence>MMPKCTLKHFFFLKVKVLSLDECACTCSQFKSCSRLAWDSTEKECMLHSEIMRTNITGSIVNGVDLYSRGWEADCNKEGYDFEYTTRTCLKLFDVPAVSWTGARAICKQDGGDLISITTKLKLDFVHSYITCVKRAWIGLRNKTWMNGESFVDVYHVYGNKVQLNDFDKGYKHDTDSSCLTIFVNENEYSLYDASCNIRLRKNFVCELVI</sequence>
<dbReference type="InterPro" id="IPR016186">
    <property type="entry name" value="C-type_lectin-like/link_sf"/>
</dbReference>
<dbReference type="InterPro" id="IPR050828">
    <property type="entry name" value="C-type_lectin/matrix_domain"/>
</dbReference>
<dbReference type="InterPro" id="IPR001304">
    <property type="entry name" value="C-type_lectin-like"/>
</dbReference>
<dbReference type="OrthoDB" id="6132956at2759"/>
<dbReference type="PANTHER" id="PTHR45710:SF26">
    <property type="entry name" value="RH26557P"/>
    <property type="match status" value="1"/>
</dbReference>
<dbReference type="InterPro" id="IPR016187">
    <property type="entry name" value="CTDL_fold"/>
</dbReference>
<evidence type="ECO:0000256" key="1">
    <source>
        <dbReference type="SAM" id="SignalP"/>
    </source>
</evidence>
<evidence type="ECO:0000259" key="2">
    <source>
        <dbReference type="PROSITE" id="PS50041"/>
    </source>
</evidence>
<gene>
    <name evidence="4" type="ORF">MEDL_4789</name>
</gene>
<dbReference type="Proteomes" id="UP000683360">
    <property type="component" value="Unassembled WGS sequence"/>
</dbReference>
<dbReference type="PROSITE" id="PS50948">
    <property type="entry name" value="PAN"/>
    <property type="match status" value="1"/>
</dbReference>
<evidence type="ECO:0000313" key="4">
    <source>
        <dbReference type="EMBL" id="CAG2189438.1"/>
    </source>
</evidence>
<name>A0A8S3PZE9_MYTED</name>
<dbReference type="CDD" id="cd00037">
    <property type="entry name" value="CLECT"/>
    <property type="match status" value="1"/>
</dbReference>
<dbReference type="Gene3D" id="3.10.100.10">
    <property type="entry name" value="Mannose-Binding Protein A, subunit A"/>
    <property type="match status" value="1"/>
</dbReference>
<comment type="caution">
    <text evidence="4">The sequence shown here is derived from an EMBL/GenBank/DDBJ whole genome shotgun (WGS) entry which is preliminary data.</text>
</comment>
<dbReference type="SMART" id="SM00034">
    <property type="entry name" value="CLECT"/>
    <property type="match status" value="1"/>
</dbReference>
<keyword evidence="5" id="KW-1185">Reference proteome</keyword>
<feature type="signal peptide" evidence="1">
    <location>
        <begin position="1"/>
        <end position="19"/>
    </location>
</feature>
<reference evidence="4" key="1">
    <citation type="submission" date="2021-03" db="EMBL/GenBank/DDBJ databases">
        <authorList>
            <person name="Bekaert M."/>
        </authorList>
    </citation>
    <scope>NUCLEOTIDE SEQUENCE</scope>
</reference>
<accession>A0A8S3PZE9</accession>